<dbReference type="InterPro" id="IPR014720">
    <property type="entry name" value="dsRBD_dom"/>
</dbReference>
<keyword evidence="6 8" id="KW-0378">Hydrolase</keyword>
<dbReference type="Proteomes" id="UP000641741">
    <property type="component" value="Unassembled WGS sequence"/>
</dbReference>
<dbReference type="SMART" id="SM00535">
    <property type="entry name" value="RIBOc"/>
    <property type="match status" value="1"/>
</dbReference>
<dbReference type="InterPro" id="IPR036389">
    <property type="entry name" value="RNase_III_sf"/>
</dbReference>
<feature type="binding site" evidence="8">
    <location>
        <position position="115"/>
    </location>
    <ligand>
        <name>Mg(2+)</name>
        <dbReference type="ChEBI" id="CHEBI:18420"/>
    </ligand>
</feature>
<comment type="similarity">
    <text evidence="2">Belongs to the ribonuclease III family.</text>
</comment>
<evidence type="ECO:0000256" key="1">
    <source>
        <dbReference type="ARBA" id="ARBA00000109"/>
    </source>
</evidence>
<comment type="catalytic activity">
    <reaction evidence="1 8">
        <text>Endonucleolytic cleavage to 5'-phosphomonoester.</text>
        <dbReference type="EC" id="3.1.26.3"/>
    </reaction>
</comment>
<protein>
    <recommendedName>
        <fullName evidence="8">Ribonuclease 3</fullName>
        <ecNumber evidence="8">3.1.26.3</ecNumber>
    </recommendedName>
    <alternativeName>
        <fullName evidence="8">Ribonuclease III</fullName>
        <shortName evidence="8">RNase III</shortName>
    </alternativeName>
</protein>
<keyword evidence="3 8" id="KW-0507">mRNA processing</keyword>
<dbReference type="GO" id="GO:0004525">
    <property type="term" value="F:ribonuclease III activity"/>
    <property type="evidence" value="ECO:0007669"/>
    <property type="project" value="UniProtKB-EC"/>
</dbReference>
<dbReference type="RefSeq" id="WP_186969216.1">
    <property type="nucleotide sequence ID" value="NZ_JACOPK010000002.1"/>
</dbReference>
<comment type="subcellular location">
    <subcellularLocation>
        <location evidence="8">Cytoplasm</location>
    </subcellularLocation>
</comment>
<dbReference type="PROSITE" id="PS50142">
    <property type="entry name" value="RNASE_3_2"/>
    <property type="match status" value="1"/>
</dbReference>
<dbReference type="PROSITE" id="PS50137">
    <property type="entry name" value="DS_RBD"/>
    <property type="match status" value="1"/>
</dbReference>
<dbReference type="CDD" id="cd00593">
    <property type="entry name" value="RIBOc"/>
    <property type="match status" value="1"/>
</dbReference>
<feature type="domain" description="DRBM" evidence="9">
    <location>
        <begin position="153"/>
        <end position="222"/>
    </location>
</feature>
<dbReference type="Pfam" id="PF14622">
    <property type="entry name" value="Ribonucleas_3_3"/>
    <property type="match status" value="1"/>
</dbReference>
<keyword evidence="7 8" id="KW-0694">RNA-binding</keyword>
<dbReference type="PROSITE" id="PS00517">
    <property type="entry name" value="RNASE_3_1"/>
    <property type="match status" value="1"/>
</dbReference>
<dbReference type="CDD" id="cd10845">
    <property type="entry name" value="DSRM_RNAse_III_family"/>
    <property type="match status" value="1"/>
</dbReference>
<dbReference type="Pfam" id="PF00035">
    <property type="entry name" value="dsrm"/>
    <property type="match status" value="1"/>
</dbReference>
<keyword evidence="4 8" id="KW-0540">Nuclease</keyword>
<evidence type="ECO:0000313" key="11">
    <source>
        <dbReference type="EMBL" id="MBC5694891.1"/>
    </source>
</evidence>
<accession>A0ABR7GKU9</accession>
<evidence type="ECO:0000256" key="3">
    <source>
        <dbReference type="ARBA" id="ARBA00022664"/>
    </source>
</evidence>
<dbReference type="InterPro" id="IPR000999">
    <property type="entry name" value="RNase_III_dom"/>
</dbReference>
<keyword evidence="12" id="KW-1185">Reference proteome</keyword>
<keyword evidence="8" id="KW-0698">rRNA processing</keyword>
<dbReference type="SUPFAM" id="SSF69065">
    <property type="entry name" value="RNase III domain-like"/>
    <property type="match status" value="1"/>
</dbReference>
<dbReference type="Gene3D" id="3.30.160.20">
    <property type="match status" value="1"/>
</dbReference>
<feature type="binding site" evidence="8">
    <location>
        <position position="112"/>
    </location>
    <ligand>
        <name>Mg(2+)</name>
        <dbReference type="ChEBI" id="CHEBI:18420"/>
    </ligand>
</feature>
<evidence type="ECO:0000256" key="7">
    <source>
        <dbReference type="ARBA" id="ARBA00022884"/>
    </source>
</evidence>
<evidence type="ECO:0000256" key="6">
    <source>
        <dbReference type="ARBA" id="ARBA00022801"/>
    </source>
</evidence>
<keyword evidence="8" id="KW-0479">Metal-binding</keyword>
<organism evidence="11 12">
    <name type="scientific">Agathobaculum hominis</name>
    <dbReference type="NCBI Taxonomy" id="2763014"/>
    <lineage>
        <taxon>Bacteria</taxon>
        <taxon>Bacillati</taxon>
        <taxon>Bacillota</taxon>
        <taxon>Clostridia</taxon>
        <taxon>Eubacteriales</taxon>
        <taxon>Butyricicoccaceae</taxon>
        <taxon>Agathobaculum</taxon>
    </lineage>
</organism>
<sequence length="222" mass="24550">MLKIDYKFKDVSLRQKAMTHSSYANEHHGTHLDCNERLEFLGDSVLGFVTADYLFTHYPELPEGELTKLRAAVVCEGALCEIARELGIPEEIRLGHGEENGGGRKRPSILADATEALLGAIYLDGGIEPARAFVLRFIPHKVDVAIAGGAFKDYKTMLQEIVQKNKQETLEYRLAGQSGPDHDKRFTMELLLNSNVFASGTGRSKKEAEQLAAKKALEIMGC</sequence>
<dbReference type="HAMAP" id="MF_00104">
    <property type="entry name" value="RNase_III"/>
    <property type="match status" value="1"/>
</dbReference>
<evidence type="ECO:0000256" key="8">
    <source>
        <dbReference type="HAMAP-Rule" id="MF_00104"/>
    </source>
</evidence>
<gene>
    <name evidence="8" type="primary">rnc</name>
    <name evidence="11" type="ORF">H8S02_02855</name>
</gene>
<feature type="binding site" evidence="8">
    <location>
        <position position="39"/>
    </location>
    <ligand>
        <name>Mg(2+)</name>
        <dbReference type="ChEBI" id="CHEBI:18420"/>
    </ligand>
</feature>
<comment type="caution">
    <text evidence="11">The sequence shown here is derived from an EMBL/GenBank/DDBJ whole genome shotgun (WGS) entry which is preliminary data.</text>
</comment>
<evidence type="ECO:0000259" key="9">
    <source>
        <dbReference type="PROSITE" id="PS50137"/>
    </source>
</evidence>
<evidence type="ECO:0000256" key="5">
    <source>
        <dbReference type="ARBA" id="ARBA00022759"/>
    </source>
</evidence>
<name>A0ABR7GKU9_9FIRM</name>
<comment type="cofactor">
    <cofactor evidence="8">
        <name>Mg(2+)</name>
        <dbReference type="ChEBI" id="CHEBI:18420"/>
    </cofactor>
</comment>
<dbReference type="EC" id="3.1.26.3" evidence="8"/>
<keyword evidence="8" id="KW-0963">Cytoplasm</keyword>
<dbReference type="SUPFAM" id="SSF54768">
    <property type="entry name" value="dsRNA-binding domain-like"/>
    <property type="match status" value="1"/>
</dbReference>
<dbReference type="PANTHER" id="PTHR11207:SF0">
    <property type="entry name" value="RIBONUCLEASE 3"/>
    <property type="match status" value="1"/>
</dbReference>
<dbReference type="SMART" id="SM00358">
    <property type="entry name" value="DSRM"/>
    <property type="match status" value="1"/>
</dbReference>
<comment type="function">
    <text evidence="8">Digests double-stranded RNA. Involved in the processing of primary rRNA transcript to yield the immediate precursors to the large and small rRNAs (23S and 16S). Processes some mRNAs, and tRNAs when they are encoded in the rRNA operon. Processes pre-crRNA and tracrRNA of type II CRISPR loci if present in the organism.</text>
</comment>
<feature type="active site" evidence="8">
    <location>
        <position position="43"/>
    </location>
</feature>
<keyword evidence="8" id="KW-0819">tRNA processing</keyword>
<evidence type="ECO:0000256" key="4">
    <source>
        <dbReference type="ARBA" id="ARBA00022722"/>
    </source>
</evidence>
<keyword evidence="5 8" id="KW-0255">Endonuclease</keyword>
<feature type="domain" description="RNase III" evidence="10">
    <location>
        <begin position="1"/>
        <end position="126"/>
    </location>
</feature>
<evidence type="ECO:0000259" key="10">
    <source>
        <dbReference type="PROSITE" id="PS50142"/>
    </source>
</evidence>
<comment type="subunit">
    <text evidence="8">Homodimer.</text>
</comment>
<evidence type="ECO:0000313" key="12">
    <source>
        <dbReference type="Proteomes" id="UP000641741"/>
    </source>
</evidence>
<evidence type="ECO:0000256" key="2">
    <source>
        <dbReference type="ARBA" id="ARBA00010183"/>
    </source>
</evidence>
<proteinExistence type="inferred from homology"/>
<dbReference type="NCBIfam" id="TIGR02191">
    <property type="entry name" value="RNaseIII"/>
    <property type="match status" value="1"/>
</dbReference>
<dbReference type="InterPro" id="IPR011907">
    <property type="entry name" value="RNase_III"/>
</dbReference>
<feature type="active site" evidence="8">
    <location>
        <position position="115"/>
    </location>
</feature>
<dbReference type="PANTHER" id="PTHR11207">
    <property type="entry name" value="RIBONUCLEASE III"/>
    <property type="match status" value="1"/>
</dbReference>
<keyword evidence="8" id="KW-0699">rRNA-binding</keyword>
<dbReference type="Gene3D" id="1.10.1520.10">
    <property type="entry name" value="Ribonuclease III domain"/>
    <property type="match status" value="1"/>
</dbReference>
<reference evidence="11 12" key="1">
    <citation type="submission" date="2020-08" db="EMBL/GenBank/DDBJ databases">
        <title>Genome public.</title>
        <authorList>
            <person name="Liu C."/>
            <person name="Sun Q."/>
        </authorList>
    </citation>
    <scope>NUCLEOTIDE SEQUENCE [LARGE SCALE GENOMIC DNA]</scope>
    <source>
        <strain evidence="11 12">M2</strain>
    </source>
</reference>
<dbReference type="EMBL" id="JACOPK010000002">
    <property type="protein sequence ID" value="MBC5694891.1"/>
    <property type="molecule type" value="Genomic_DNA"/>
</dbReference>
<keyword evidence="8" id="KW-0460">Magnesium</keyword>